<keyword evidence="4" id="KW-1185">Reference proteome</keyword>
<dbReference type="SMART" id="SM00267">
    <property type="entry name" value="GGDEF"/>
    <property type="match status" value="1"/>
</dbReference>
<dbReference type="InterPro" id="IPR050469">
    <property type="entry name" value="Diguanylate_Cyclase"/>
</dbReference>
<sequence>MRKRILPIIVLSSLTALVIFLACFWFLDMTHDYPSVQFNSNWTVRVGNEEYPHVKLTEINSLFSTTPKRGDTVIMSLNMPFIGDIPLPAIVFRTNYSTIKCYLDGELIYEYGTAKYENNKFVGRRYHFITLPRHYRRSYLSFRLTASEKDAFSFFDPVYFGNYPDLLTFIISNNQFVILIGMFLIIFGLFLLTLSLLFVTYLPELKIQLFASILCINIGLYLMSYSNMLSLFINNDIETELEYMTLCLFVPLCYIILYFMKEIKLKKTIIVLFIASLIIPIFQQVLYYTFSIHMKRTLILFDINALIIYGLIVYCFIRTIIKKKALFIEDMQMVGMFVLSTSGFIHLIGYTLTTTRILPAQTATFPIIGLGAIIFAMSQLAYYLLYITKSFARKKERESLVHLAYADGLTDLPNRASADRTMKELDKSKNDYCILSIDLNGLKPVNDKLGHPEGDKYILDFSKILTGTFEEHGMCARIGGDEFLVIIKDAGSLDIDDLIGRMNSALDVMNAIYPIYTRSVAAGYAYSHECPEKSSHEVYLLADKRMYENKKIMHEKLGIDARL</sequence>
<proteinExistence type="predicted"/>
<feature type="transmembrane region" description="Helical" evidence="1">
    <location>
        <begin position="299"/>
        <end position="321"/>
    </location>
</feature>
<keyword evidence="1" id="KW-1133">Transmembrane helix</keyword>
<feature type="transmembrane region" description="Helical" evidence="1">
    <location>
        <begin position="5"/>
        <end position="27"/>
    </location>
</feature>
<dbReference type="SUPFAM" id="SSF55073">
    <property type="entry name" value="Nucleotide cyclase"/>
    <property type="match status" value="1"/>
</dbReference>
<evidence type="ECO:0000313" key="4">
    <source>
        <dbReference type="Proteomes" id="UP000183047"/>
    </source>
</evidence>
<feature type="transmembrane region" description="Helical" evidence="1">
    <location>
        <begin position="209"/>
        <end position="229"/>
    </location>
</feature>
<dbReference type="CDD" id="cd01949">
    <property type="entry name" value="GGDEF"/>
    <property type="match status" value="1"/>
</dbReference>
<dbReference type="Gene3D" id="3.30.70.270">
    <property type="match status" value="1"/>
</dbReference>
<gene>
    <name evidence="3" type="ORF">SAMN02910451_02359</name>
</gene>
<dbReference type="OrthoDB" id="9762533at2"/>
<accession>A0A1G5FCK4</accession>
<dbReference type="PROSITE" id="PS50887">
    <property type="entry name" value="GGDEF"/>
    <property type="match status" value="1"/>
</dbReference>
<feature type="transmembrane region" description="Helical" evidence="1">
    <location>
        <begin position="176"/>
        <end position="202"/>
    </location>
</feature>
<evidence type="ECO:0000259" key="2">
    <source>
        <dbReference type="PROSITE" id="PS50887"/>
    </source>
</evidence>
<dbReference type="Pfam" id="PF00990">
    <property type="entry name" value="GGDEF"/>
    <property type="match status" value="1"/>
</dbReference>
<dbReference type="EMBL" id="FMUR01000014">
    <property type="protein sequence ID" value="SCY36933.1"/>
    <property type="molecule type" value="Genomic_DNA"/>
</dbReference>
<dbReference type="GO" id="GO:1902201">
    <property type="term" value="P:negative regulation of bacterial-type flagellum-dependent cell motility"/>
    <property type="evidence" value="ECO:0007669"/>
    <property type="project" value="TreeGrafter"/>
</dbReference>
<feature type="transmembrane region" description="Helical" evidence="1">
    <location>
        <begin position="333"/>
        <end position="353"/>
    </location>
</feature>
<keyword evidence="1" id="KW-0472">Membrane</keyword>
<dbReference type="GO" id="GO:0043709">
    <property type="term" value="P:cell adhesion involved in single-species biofilm formation"/>
    <property type="evidence" value="ECO:0007669"/>
    <property type="project" value="TreeGrafter"/>
</dbReference>
<dbReference type="InterPro" id="IPR000160">
    <property type="entry name" value="GGDEF_dom"/>
</dbReference>
<dbReference type="RefSeq" id="WP_074462830.1">
    <property type="nucleotide sequence ID" value="NZ_FMUR01000014.1"/>
</dbReference>
<organism evidence="3 4">
    <name type="scientific">Butyrivibrio hungatei</name>
    <dbReference type="NCBI Taxonomy" id="185008"/>
    <lineage>
        <taxon>Bacteria</taxon>
        <taxon>Bacillati</taxon>
        <taxon>Bacillota</taxon>
        <taxon>Clostridia</taxon>
        <taxon>Lachnospirales</taxon>
        <taxon>Lachnospiraceae</taxon>
        <taxon>Butyrivibrio</taxon>
    </lineage>
</organism>
<dbReference type="PANTHER" id="PTHR45138">
    <property type="entry name" value="REGULATORY COMPONENTS OF SENSORY TRANSDUCTION SYSTEM"/>
    <property type="match status" value="1"/>
</dbReference>
<evidence type="ECO:0000256" key="1">
    <source>
        <dbReference type="SAM" id="Phobius"/>
    </source>
</evidence>
<feature type="transmembrane region" description="Helical" evidence="1">
    <location>
        <begin position="365"/>
        <end position="387"/>
    </location>
</feature>
<feature type="transmembrane region" description="Helical" evidence="1">
    <location>
        <begin position="269"/>
        <end position="287"/>
    </location>
</feature>
<feature type="transmembrane region" description="Helical" evidence="1">
    <location>
        <begin position="241"/>
        <end position="260"/>
    </location>
</feature>
<feature type="domain" description="GGDEF" evidence="2">
    <location>
        <begin position="430"/>
        <end position="563"/>
    </location>
</feature>
<reference evidence="4" key="1">
    <citation type="submission" date="2016-10" db="EMBL/GenBank/DDBJ databases">
        <authorList>
            <person name="Varghese N."/>
            <person name="Submissions S."/>
        </authorList>
    </citation>
    <scope>NUCLEOTIDE SEQUENCE [LARGE SCALE GENOMIC DNA]</scope>
    <source>
        <strain evidence="4">XBD2006</strain>
    </source>
</reference>
<keyword evidence="1" id="KW-0812">Transmembrane</keyword>
<dbReference type="GO" id="GO:0005886">
    <property type="term" value="C:plasma membrane"/>
    <property type="evidence" value="ECO:0007669"/>
    <property type="project" value="TreeGrafter"/>
</dbReference>
<name>A0A1G5FCK4_9FIRM</name>
<dbReference type="GO" id="GO:0052621">
    <property type="term" value="F:diguanylate cyclase activity"/>
    <property type="evidence" value="ECO:0007669"/>
    <property type="project" value="TreeGrafter"/>
</dbReference>
<dbReference type="NCBIfam" id="TIGR00254">
    <property type="entry name" value="GGDEF"/>
    <property type="match status" value="1"/>
</dbReference>
<dbReference type="InterPro" id="IPR029787">
    <property type="entry name" value="Nucleotide_cyclase"/>
</dbReference>
<dbReference type="PANTHER" id="PTHR45138:SF24">
    <property type="entry name" value="DIGUANYLATE CYCLASE DGCC-RELATED"/>
    <property type="match status" value="1"/>
</dbReference>
<protein>
    <submittedName>
        <fullName evidence="3">Diguanylate cyclase (GGDEF) domain-containing protein</fullName>
    </submittedName>
</protein>
<dbReference type="PROSITE" id="PS51257">
    <property type="entry name" value="PROKAR_LIPOPROTEIN"/>
    <property type="match status" value="1"/>
</dbReference>
<dbReference type="Proteomes" id="UP000183047">
    <property type="component" value="Unassembled WGS sequence"/>
</dbReference>
<dbReference type="AlphaFoldDB" id="A0A1G5FCK4"/>
<evidence type="ECO:0000313" key="3">
    <source>
        <dbReference type="EMBL" id="SCY36933.1"/>
    </source>
</evidence>
<dbReference type="InterPro" id="IPR043128">
    <property type="entry name" value="Rev_trsase/Diguanyl_cyclase"/>
</dbReference>